<dbReference type="SUPFAM" id="SSF54001">
    <property type="entry name" value="Cysteine proteinases"/>
    <property type="match status" value="1"/>
</dbReference>
<evidence type="ECO:0000313" key="3">
    <source>
        <dbReference type="EMBL" id="KZE43875.1"/>
    </source>
</evidence>
<dbReference type="Gene3D" id="3.10.620.30">
    <property type="match status" value="1"/>
</dbReference>
<keyword evidence="1" id="KW-0812">Transmembrane</keyword>
<keyword evidence="1" id="KW-1133">Transmembrane helix</keyword>
<name>A0A161RHE1_9BACI</name>
<organism evidence="3 4">
    <name type="scientific">Rossellomorea marisflavi</name>
    <dbReference type="NCBI Taxonomy" id="189381"/>
    <lineage>
        <taxon>Bacteria</taxon>
        <taxon>Bacillati</taxon>
        <taxon>Bacillota</taxon>
        <taxon>Bacilli</taxon>
        <taxon>Bacillales</taxon>
        <taxon>Bacillaceae</taxon>
        <taxon>Rossellomorea</taxon>
    </lineage>
</organism>
<evidence type="ECO:0000313" key="4">
    <source>
        <dbReference type="Proteomes" id="UP000076510"/>
    </source>
</evidence>
<accession>A0A161RHE1</accession>
<dbReference type="EMBL" id="LQQY01000045">
    <property type="protein sequence ID" value="KZE43875.1"/>
    <property type="molecule type" value="Genomic_DNA"/>
</dbReference>
<dbReference type="InterPro" id="IPR002931">
    <property type="entry name" value="Transglutaminase-like"/>
</dbReference>
<comment type="caution">
    <text evidence="3">The sequence shown here is derived from an EMBL/GenBank/DDBJ whole genome shotgun (WGS) entry which is preliminary data.</text>
</comment>
<dbReference type="Proteomes" id="UP000076510">
    <property type="component" value="Unassembled WGS sequence"/>
</dbReference>
<dbReference type="AlphaFoldDB" id="A0A161RHE1"/>
<dbReference type="InterPro" id="IPR038765">
    <property type="entry name" value="Papain-like_cys_pep_sf"/>
</dbReference>
<protein>
    <recommendedName>
        <fullName evidence="2">Transglutaminase-like domain-containing protein</fullName>
    </recommendedName>
</protein>
<dbReference type="SMART" id="SM00460">
    <property type="entry name" value="TGc"/>
    <property type="match status" value="1"/>
</dbReference>
<feature type="domain" description="Transglutaminase-like" evidence="2">
    <location>
        <begin position="137"/>
        <end position="197"/>
    </location>
</feature>
<keyword evidence="1" id="KW-0472">Membrane</keyword>
<sequence length="385" mass="43114">MKSFHVRYAYKNSVCPTLSLWMVIPSGAVVTGAQPETVTALPTGEELGYFVLEEGTEMEVTFEQGEYTPDQQELSAGERLFYLRDTTLSSIDEVEEKTQELTGHLTDPKEKARVIFMHIVKGFRYVYPPSERGVASFLQTGKGDCGEFSFLFTAMCRAAGVPARTIVGSWANGKMNAHVWNECYIEGEGWIPVDTSMANIQKRQPLRFFGSDVPTLYWERYFGRTEGRRIVFSKDAELPLMPAYEDEEDPVLFNVLPINGQSFCWGQQSLDGAAPYLQPVYIKFDDNVPYRDLEVTELLGTWKVKGPPWLEGTVYIKRALFFIGLVGVLLSWVTGGGIFDLVYTGSFTGYALISLVRKERVMAFGIVFILMAVSFVAAWGKTGGV</sequence>
<gene>
    <name evidence="3" type="ORF">AV649_08490</name>
</gene>
<dbReference type="OrthoDB" id="9787782at2"/>
<reference evidence="4" key="1">
    <citation type="submission" date="2016-01" db="EMBL/GenBank/DDBJ databases">
        <title>Whole genome sequencing of Bhargavaea cecembensis T14.</title>
        <authorList>
            <person name="Hong K.W."/>
        </authorList>
    </citation>
    <scope>NUCLEOTIDE SEQUENCE [LARGE SCALE GENOMIC DNA]</scope>
    <source>
        <strain evidence="4">M19</strain>
    </source>
</reference>
<dbReference type="PANTHER" id="PTHR38339:SF1">
    <property type="entry name" value="TRANSGLUTAMINASE-LIKE DOMAIN-CONTAINING PROTEIN"/>
    <property type="match status" value="1"/>
</dbReference>
<dbReference type="RefSeq" id="WP_063191892.1">
    <property type="nucleotide sequence ID" value="NZ_LQQY01000045.1"/>
</dbReference>
<dbReference type="Pfam" id="PF01841">
    <property type="entry name" value="Transglut_core"/>
    <property type="match status" value="1"/>
</dbReference>
<dbReference type="PANTHER" id="PTHR38339">
    <property type="entry name" value="TRANSGLUTAMINASE DOMAIN PROTEIN"/>
    <property type="match status" value="1"/>
</dbReference>
<evidence type="ECO:0000256" key="1">
    <source>
        <dbReference type="SAM" id="Phobius"/>
    </source>
</evidence>
<feature type="transmembrane region" description="Helical" evidence="1">
    <location>
        <begin position="361"/>
        <end position="380"/>
    </location>
</feature>
<evidence type="ECO:0000259" key="2">
    <source>
        <dbReference type="SMART" id="SM00460"/>
    </source>
</evidence>
<feature type="transmembrane region" description="Helical" evidence="1">
    <location>
        <begin position="319"/>
        <end position="341"/>
    </location>
</feature>
<proteinExistence type="predicted"/>